<protein>
    <submittedName>
        <fullName evidence="1">Uncharacterized protein</fullName>
    </submittedName>
</protein>
<name>A0A0F9UJE7_9ZZZZ</name>
<comment type="caution">
    <text evidence="1">The sequence shown here is derived from an EMBL/GenBank/DDBJ whole genome shotgun (WGS) entry which is preliminary data.</text>
</comment>
<gene>
    <name evidence="1" type="ORF">LCGC14_0522630</name>
</gene>
<sequence>MGEFSGLDYAPEFVSALENIASQLKWLGVGDATTPAMGAIEFLAVSIKEGSADIASALREIAAAIEQK</sequence>
<organism evidence="1">
    <name type="scientific">marine sediment metagenome</name>
    <dbReference type="NCBI Taxonomy" id="412755"/>
    <lineage>
        <taxon>unclassified sequences</taxon>
        <taxon>metagenomes</taxon>
        <taxon>ecological metagenomes</taxon>
    </lineage>
</organism>
<dbReference type="EMBL" id="LAZR01000661">
    <property type="protein sequence ID" value="KKN61331.1"/>
    <property type="molecule type" value="Genomic_DNA"/>
</dbReference>
<reference evidence="1" key="1">
    <citation type="journal article" date="2015" name="Nature">
        <title>Complex archaea that bridge the gap between prokaryotes and eukaryotes.</title>
        <authorList>
            <person name="Spang A."/>
            <person name="Saw J.H."/>
            <person name="Jorgensen S.L."/>
            <person name="Zaremba-Niedzwiedzka K."/>
            <person name="Martijn J."/>
            <person name="Lind A.E."/>
            <person name="van Eijk R."/>
            <person name="Schleper C."/>
            <person name="Guy L."/>
            <person name="Ettema T.J."/>
        </authorList>
    </citation>
    <scope>NUCLEOTIDE SEQUENCE</scope>
</reference>
<dbReference type="AlphaFoldDB" id="A0A0F9UJE7"/>
<accession>A0A0F9UJE7</accession>
<proteinExistence type="predicted"/>
<evidence type="ECO:0000313" key="1">
    <source>
        <dbReference type="EMBL" id="KKN61331.1"/>
    </source>
</evidence>